<evidence type="ECO:0000313" key="2">
    <source>
        <dbReference type="Proteomes" id="UP001152531"/>
    </source>
</evidence>
<protein>
    <submittedName>
        <fullName evidence="1">Histone acetyltransferase Sas2p</fullName>
    </submittedName>
</protein>
<reference evidence="1" key="1">
    <citation type="submission" date="2022-06" db="EMBL/GenBank/DDBJ databases">
        <authorList>
            <person name="Legras J.-L."/>
            <person name="Devillers H."/>
            <person name="Grondin C."/>
        </authorList>
    </citation>
    <scope>NUCLEOTIDE SEQUENCE</scope>
    <source>
        <strain evidence="1">CLIB 1444</strain>
    </source>
</reference>
<sequence length="346" mass="40099">MVDNGSKIHRRNKSTTYDLTSTDEGYGVMKRPNIKLVTLGNYQIEPWYGNGAYFNDKGVKKELGVEADLHDKLDEHTVSEGYWLDNLYVCEYCFKYTSIKYKYQAHRAACRHNKPLPTIGKLVYRDDDSPYLIRKVKGYEDTLFCQNLCLFGKLFLDDKSVFYNVDQFEYFILYGFDDNDIQADTKEPNFKPMGFFSKETISWDGNNNLACICIFPPYQRKHLGTLLIEFSYAVAKVTPGQSLSGPEFPLSAFGKVSYYRFWSQKLSIFLLDYLNKRPKFSLQEVAELTGFRKEDIMLTLDYMKVLQVQKSGDLSILLGNIRQFCLDHKIDPTQETGMLKVDCLII</sequence>
<proteinExistence type="predicted"/>
<comment type="caution">
    <text evidence="1">The sequence shown here is derived from an EMBL/GenBank/DDBJ whole genome shotgun (WGS) entry which is preliminary data.</text>
</comment>
<dbReference type="EMBL" id="CALSDN010000001">
    <property type="protein sequence ID" value="CAH6718662.1"/>
    <property type="molecule type" value="Genomic_DNA"/>
</dbReference>
<gene>
    <name evidence="1" type="ORF">CLIB1444_01S11760</name>
</gene>
<organism evidence="1 2">
    <name type="scientific">[Candida] jaroonii</name>
    <dbReference type="NCBI Taxonomy" id="467808"/>
    <lineage>
        <taxon>Eukaryota</taxon>
        <taxon>Fungi</taxon>
        <taxon>Dikarya</taxon>
        <taxon>Ascomycota</taxon>
        <taxon>Saccharomycotina</taxon>
        <taxon>Pichiomycetes</taxon>
        <taxon>Debaryomycetaceae</taxon>
        <taxon>Yamadazyma</taxon>
    </lineage>
</organism>
<accession>A0ACA9Y150</accession>
<keyword evidence="2" id="KW-1185">Reference proteome</keyword>
<dbReference type="Proteomes" id="UP001152531">
    <property type="component" value="Unassembled WGS sequence"/>
</dbReference>
<name>A0ACA9Y150_9ASCO</name>
<evidence type="ECO:0000313" key="1">
    <source>
        <dbReference type="EMBL" id="CAH6718662.1"/>
    </source>
</evidence>